<reference evidence="10 11" key="1">
    <citation type="submission" date="2022-07" db="EMBL/GenBank/DDBJ databases">
        <authorList>
            <person name="Xamxidin M."/>
            <person name="Wu M."/>
        </authorList>
    </citation>
    <scope>NUCLEOTIDE SEQUENCE [LARGE SCALE GENOMIC DNA]</scope>
    <source>
        <strain evidence="10 11">NBRC 111650</strain>
    </source>
</reference>
<evidence type="ECO:0000256" key="9">
    <source>
        <dbReference type="RuleBase" id="RU004320"/>
    </source>
</evidence>
<dbReference type="RefSeq" id="WP_256765233.1">
    <property type="nucleotide sequence ID" value="NZ_JANIGO010000005.1"/>
</dbReference>
<dbReference type="PROSITE" id="PS01195">
    <property type="entry name" value="PEPT_TRNA_HYDROL_1"/>
    <property type="match status" value="1"/>
</dbReference>
<dbReference type="PANTHER" id="PTHR17224:SF1">
    <property type="entry name" value="PEPTIDYL-TRNA HYDROLASE"/>
    <property type="match status" value="1"/>
</dbReference>
<keyword evidence="7" id="KW-0963">Cytoplasm</keyword>
<dbReference type="InterPro" id="IPR018171">
    <property type="entry name" value="Pept_tRNA_hydro_CS"/>
</dbReference>
<dbReference type="InterPro" id="IPR036416">
    <property type="entry name" value="Pept_tRNA_hydro_sf"/>
</dbReference>
<feature type="binding site" evidence="7">
    <location>
        <position position="20"/>
    </location>
    <ligand>
        <name>tRNA</name>
        <dbReference type="ChEBI" id="CHEBI:17843"/>
    </ligand>
</feature>
<evidence type="ECO:0000256" key="5">
    <source>
        <dbReference type="ARBA" id="ARBA00038063"/>
    </source>
</evidence>
<gene>
    <name evidence="7 10" type="primary">pth</name>
    <name evidence="10" type="ORF">NQT62_13370</name>
</gene>
<dbReference type="NCBIfam" id="TIGR00447">
    <property type="entry name" value="pth"/>
    <property type="match status" value="1"/>
</dbReference>
<comment type="similarity">
    <text evidence="5 7 9">Belongs to the PTH family.</text>
</comment>
<evidence type="ECO:0000256" key="3">
    <source>
        <dbReference type="ARBA" id="ARBA00022801"/>
    </source>
</evidence>
<evidence type="ECO:0000256" key="7">
    <source>
        <dbReference type="HAMAP-Rule" id="MF_00083"/>
    </source>
</evidence>
<dbReference type="SUPFAM" id="SSF53178">
    <property type="entry name" value="Peptidyl-tRNA hydrolase-like"/>
    <property type="match status" value="1"/>
</dbReference>
<dbReference type="PANTHER" id="PTHR17224">
    <property type="entry name" value="PEPTIDYL-TRNA HYDROLASE"/>
    <property type="match status" value="1"/>
</dbReference>
<keyword evidence="3 7" id="KW-0378">Hydrolase</keyword>
<dbReference type="PROSITE" id="PS01196">
    <property type="entry name" value="PEPT_TRNA_HYDROL_2"/>
    <property type="match status" value="1"/>
</dbReference>
<protein>
    <recommendedName>
        <fullName evidence="6 7">Peptidyl-tRNA hydrolase</fullName>
        <shortName evidence="7">Pth</shortName>
        <ecNumber evidence="1 7">3.1.1.29</ecNumber>
    </recommendedName>
</protein>
<comment type="function">
    <text evidence="7">Catalyzes the release of premature peptidyl moieties from peptidyl-tRNA molecules trapped in stalled 50S ribosomal subunits, and thus maintains levels of free tRNAs and 50S ribosomes.</text>
</comment>
<dbReference type="HAMAP" id="MF_00083">
    <property type="entry name" value="Pept_tRNA_hydro_bact"/>
    <property type="match status" value="1"/>
</dbReference>
<name>A0ABT1WK31_9BURK</name>
<keyword evidence="2 7" id="KW-0820">tRNA-binding</keyword>
<feature type="binding site" evidence="7">
    <location>
        <position position="73"/>
    </location>
    <ligand>
        <name>tRNA</name>
        <dbReference type="ChEBI" id="CHEBI:17843"/>
    </ligand>
</feature>
<evidence type="ECO:0000313" key="11">
    <source>
        <dbReference type="Proteomes" id="UP001204142"/>
    </source>
</evidence>
<comment type="function">
    <text evidence="7">Hydrolyzes ribosome-free peptidyl-tRNAs (with 1 or more amino acids incorporated), which drop off the ribosome during protein synthesis, or as a result of ribosome stalling.</text>
</comment>
<dbReference type="InterPro" id="IPR001328">
    <property type="entry name" value="Pept_tRNA_hydro"/>
</dbReference>
<evidence type="ECO:0000313" key="10">
    <source>
        <dbReference type="EMBL" id="MCQ8897426.1"/>
    </source>
</evidence>
<dbReference type="EC" id="3.1.1.29" evidence="1 7"/>
<dbReference type="CDD" id="cd00462">
    <property type="entry name" value="PTH"/>
    <property type="match status" value="1"/>
</dbReference>
<feature type="site" description="Stabilizes the basic form of H active site to accept a proton" evidence="7">
    <location>
        <position position="98"/>
    </location>
</feature>
<feature type="site" description="Discriminates between blocked and unblocked aminoacyl-tRNA" evidence="7">
    <location>
        <position position="15"/>
    </location>
</feature>
<dbReference type="Pfam" id="PF01195">
    <property type="entry name" value="Pept_tRNA_hydro"/>
    <property type="match status" value="1"/>
</dbReference>
<comment type="catalytic activity">
    <reaction evidence="7 8">
        <text>an N-acyl-L-alpha-aminoacyl-tRNA + H2O = an N-acyl-L-amino acid + a tRNA + H(+)</text>
        <dbReference type="Rhea" id="RHEA:54448"/>
        <dbReference type="Rhea" id="RHEA-COMP:10123"/>
        <dbReference type="Rhea" id="RHEA-COMP:13883"/>
        <dbReference type="ChEBI" id="CHEBI:15377"/>
        <dbReference type="ChEBI" id="CHEBI:15378"/>
        <dbReference type="ChEBI" id="CHEBI:59874"/>
        <dbReference type="ChEBI" id="CHEBI:78442"/>
        <dbReference type="ChEBI" id="CHEBI:138191"/>
        <dbReference type="EC" id="3.1.1.29"/>
    </reaction>
</comment>
<proteinExistence type="inferred from homology"/>
<dbReference type="Gene3D" id="3.40.50.1470">
    <property type="entry name" value="Peptidyl-tRNA hydrolase"/>
    <property type="match status" value="1"/>
</dbReference>
<feature type="binding site" evidence="7">
    <location>
        <position position="71"/>
    </location>
    <ligand>
        <name>tRNA</name>
        <dbReference type="ChEBI" id="CHEBI:17843"/>
    </ligand>
</feature>
<evidence type="ECO:0000256" key="6">
    <source>
        <dbReference type="ARBA" id="ARBA00050038"/>
    </source>
</evidence>
<evidence type="ECO:0000256" key="1">
    <source>
        <dbReference type="ARBA" id="ARBA00013260"/>
    </source>
</evidence>
<comment type="caution">
    <text evidence="10">The sequence shown here is derived from an EMBL/GenBank/DDBJ whole genome shotgun (WGS) entry which is preliminary data.</text>
</comment>
<sequence>MSSNTPIRLIVGLGNPGPQYETTRHNAGVWYLNDLARANNVFLQSDKRFFGDIARIKAHGEDVWLLFPTTFMNRSGQAVGALAKFFKIKPEEILVAHDELDLLPGQLKIKKGGGHAGHNGLKDMVAHLGSNEFWRARIGIGHPRSLNLQQGVADFVLHRPSNDQQIAIDKTIDILLKHTDLVLKGDMAQATTRVHTEVDQAYQAVKSA</sequence>
<evidence type="ECO:0000256" key="2">
    <source>
        <dbReference type="ARBA" id="ARBA00022555"/>
    </source>
</evidence>
<dbReference type="EMBL" id="JANIGO010000005">
    <property type="protein sequence ID" value="MCQ8897426.1"/>
    <property type="molecule type" value="Genomic_DNA"/>
</dbReference>
<keyword evidence="4 7" id="KW-0694">RNA-binding</keyword>
<keyword evidence="11" id="KW-1185">Reference proteome</keyword>
<feature type="active site" description="Proton acceptor" evidence="7">
    <location>
        <position position="25"/>
    </location>
</feature>
<evidence type="ECO:0000256" key="4">
    <source>
        <dbReference type="ARBA" id="ARBA00022884"/>
    </source>
</evidence>
<accession>A0ABT1WK31</accession>
<dbReference type="Proteomes" id="UP001204142">
    <property type="component" value="Unassembled WGS sequence"/>
</dbReference>
<comment type="subcellular location">
    <subcellularLocation>
        <location evidence="7">Cytoplasm</location>
    </subcellularLocation>
</comment>
<comment type="subunit">
    <text evidence="7">Monomer.</text>
</comment>
<organism evidence="10 11">
    <name type="scientific">Limnobacter humi</name>
    <dbReference type="NCBI Taxonomy" id="1778671"/>
    <lineage>
        <taxon>Bacteria</taxon>
        <taxon>Pseudomonadati</taxon>
        <taxon>Pseudomonadota</taxon>
        <taxon>Betaproteobacteria</taxon>
        <taxon>Burkholderiales</taxon>
        <taxon>Burkholderiaceae</taxon>
        <taxon>Limnobacter</taxon>
    </lineage>
</organism>
<evidence type="ECO:0000256" key="8">
    <source>
        <dbReference type="RuleBase" id="RU000673"/>
    </source>
</evidence>
<dbReference type="GO" id="GO:0004045">
    <property type="term" value="F:peptidyl-tRNA hydrolase activity"/>
    <property type="evidence" value="ECO:0007669"/>
    <property type="project" value="UniProtKB-EC"/>
</dbReference>
<feature type="binding site" evidence="7">
    <location>
        <position position="119"/>
    </location>
    <ligand>
        <name>tRNA</name>
        <dbReference type="ChEBI" id="CHEBI:17843"/>
    </ligand>
</feature>